<dbReference type="Proteomes" id="UP001595729">
    <property type="component" value="Unassembled WGS sequence"/>
</dbReference>
<proteinExistence type="predicted"/>
<dbReference type="EMBL" id="JBHRXX010000002">
    <property type="protein sequence ID" value="MFC3682905.1"/>
    <property type="molecule type" value="Genomic_DNA"/>
</dbReference>
<evidence type="ECO:0000313" key="3">
    <source>
        <dbReference type="EMBL" id="MFC3682905.1"/>
    </source>
</evidence>
<dbReference type="RefSeq" id="WP_382171538.1">
    <property type="nucleotide sequence ID" value="NZ_JBHRXX010000002.1"/>
</dbReference>
<dbReference type="SUPFAM" id="SSF53850">
    <property type="entry name" value="Periplasmic binding protein-like II"/>
    <property type="match status" value="1"/>
</dbReference>
<feature type="signal peptide" evidence="2">
    <location>
        <begin position="1"/>
        <end position="31"/>
    </location>
</feature>
<sequence length="354" mass="38526">MKNQRFSGGLPKTAATTLAAVVLLAATGAQARDLTVVGFGGALQEAFRTAYFAPYAKAKGTKVIEDSYDGGIAKQKAMVDSGNVTWDLVQMDENEMTAACEQGLLERIDKAQIPNAKDVDASAFAKCGVGAFVWSKVLTYDSAKFGANGPKNWAEFWDTKKWPGKRGLRKQPRMTLEIALLADGVAPADVYKVLATKDGQDRAFAKLDKLKDSIVWWQTGAQPLEWLNSGVVSVTAAYSGRIAVAAKQGKNFPVVWTNQLYSMDYWVVIKGTPNKAQALDLLNFSLAADNQAAFAQAIPYGTLNKRATPLIPKATQALLPTTPENLKSAILLDTAFWLDHETELLQRFTQWVGK</sequence>
<accession>A0ABV7VZQ2</accession>
<dbReference type="InterPro" id="IPR006059">
    <property type="entry name" value="SBP"/>
</dbReference>
<dbReference type="Pfam" id="PF13416">
    <property type="entry name" value="SBP_bac_8"/>
    <property type="match status" value="1"/>
</dbReference>
<gene>
    <name evidence="3" type="ORF">ACFOPI_04825</name>
</gene>
<evidence type="ECO:0000256" key="1">
    <source>
        <dbReference type="ARBA" id="ARBA00022729"/>
    </source>
</evidence>
<keyword evidence="1 2" id="KW-0732">Signal</keyword>
<keyword evidence="4" id="KW-1185">Reference proteome</keyword>
<dbReference type="CDD" id="cd13589">
    <property type="entry name" value="PBP2_polyamine_RpCGA009"/>
    <property type="match status" value="1"/>
</dbReference>
<evidence type="ECO:0000313" key="4">
    <source>
        <dbReference type="Proteomes" id="UP001595729"/>
    </source>
</evidence>
<organism evidence="3 4">
    <name type="scientific">Hydrogenophaga luteola</name>
    <dbReference type="NCBI Taxonomy" id="1591122"/>
    <lineage>
        <taxon>Bacteria</taxon>
        <taxon>Pseudomonadati</taxon>
        <taxon>Pseudomonadota</taxon>
        <taxon>Betaproteobacteria</taxon>
        <taxon>Burkholderiales</taxon>
        <taxon>Comamonadaceae</taxon>
        <taxon>Hydrogenophaga</taxon>
    </lineage>
</organism>
<name>A0ABV7VZQ2_9BURK</name>
<protein>
    <submittedName>
        <fullName evidence="3">ABC transporter substrate-binding protein</fullName>
    </submittedName>
</protein>
<dbReference type="PANTHER" id="PTHR30222">
    <property type="entry name" value="SPERMIDINE/PUTRESCINE-BINDING PERIPLASMIC PROTEIN"/>
    <property type="match status" value="1"/>
</dbReference>
<feature type="chain" id="PRO_5046791434" evidence="2">
    <location>
        <begin position="32"/>
        <end position="354"/>
    </location>
</feature>
<dbReference type="Gene3D" id="3.40.190.10">
    <property type="entry name" value="Periplasmic binding protein-like II"/>
    <property type="match status" value="2"/>
</dbReference>
<dbReference type="PANTHER" id="PTHR30222:SF2">
    <property type="entry name" value="ABC TRANSPORTER SUBSTRATE-BINDING PROTEIN"/>
    <property type="match status" value="1"/>
</dbReference>
<reference evidence="4" key="1">
    <citation type="journal article" date="2019" name="Int. J. Syst. Evol. Microbiol.">
        <title>The Global Catalogue of Microorganisms (GCM) 10K type strain sequencing project: providing services to taxonomists for standard genome sequencing and annotation.</title>
        <authorList>
            <consortium name="The Broad Institute Genomics Platform"/>
            <consortium name="The Broad Institute Genome Sequencing Center for Infectious Disease"/>
            <person name="Wu L."/>
            <person name="Ma J."/>
        </authorList>
    </citation>
    <scope>NUCLEOTIDE SEQUENCE [LARGE SCALE GENOMIC DNA]</scope>
    <source>
        <strain evidence="4">KCTC 42501</strain>
    </source>
</reference>
<evidence type="ECO:0000256" key="2">
    <source>
        <dbReference type="SAM" id="SignalP"/>
    </source>
</evidence>
<comment type="caution">
    <text evidence="3">The sequence shown here is derived from an EMBL/GenBank/DDBJ whole genome shotgun (WGS) entry which is preliminary data.</text>
</comment>